<dbReference type="GO" id="GO:0031505">
    <property type="term" value="P:fungal-type cell wall organization"/>
    <property type="evidence" value="ECO:0007669"/>
    <property type="project" value="TreeGrafter"/>
</dbReference>
<accession>A0A8H7ZAK3</accession>
<dbReference type="OrthoDB" id="2432613at2759"/>
<dbReference type="InterPro" id="IPR045328">
    <property type="entry name" value="Kre9/Knh1"/>
</dbReference>
<organism evidence="5 6">
    <name type="scientific">Ajellomyces capsulatus</name>
    <name type="common">Darling's disease fungus</name>
    <name type="synonym">Histoplasma capsulatum</name>
    <dbReference type="NCBI Taxonomy" id="5037"/>
    <lineage>
        <taxon>Eukaryota</taxon>
        <taxon>Fungi</taxon>
        <taxon>Dikarya</taxon>
        <taxon>Ascomycota</taxon>
        <taxon>Pezizomycotina</taxon>
        <taxon>Eurotiomycetes</taxon>
        <taxon>Eurotiomycetidae</taxon>
        <taxon>Onygenales</taxon>
        <taxon>Ajellomycetaceae</taxon>
        <taxon>Histoplasma</taxon>
    </lineage>
</organism>
<dbReference type="InterPro" id="IPR008659">
    <property type="entry name" value="Kre9/Knh1_C"/>
</dbReference>
<proteinExistence type="predicted"/>
<feature type="chain" id="PRO_5034458121" evidence="2">
    <location>
        <begin position="19"/>
        <end position="250"/>
    </location>
</feature>
<evidence type="ECO:0000259" key="3">
    <source>
        <dbReference type="Pfam" id="PF05390"/>
    </source>
</evidence>
<dbReference type="VEuPathDB" id="FungiDB:I7I52_02270"/>
<dbReference type="Pfam" id="PF05390">
    <property type="entry name" value="Kre9_KNH1_C"/>
    <property type="match status" value="1"/>
</dbReference>
<evidence type="ECO:0000256" key="1">
    <source>
        <dbReference type="ARBA" id="ARBA00022729"/>
    </source>
</evidence>
<evidence type="ECO:0000259" key="4">
    <source>
        <dbReference type="Pfam" id="PF10342"/>
    </source>
</evidence>
<protein>
    <submittedName>
        <fullName evidence="5">Beta-1,6-glucan boisynthesis protein</fullName>
    </submittedName>
</protein>
<reference evidence="5 6" key="1">
    <citation type="submission" date="2021-01" db="EMBL/GenBank/DDBJ databases">
        <title>Chromosome-level genome assembly of a human fungal pathogen reveals clustering of transcriptionally co-regulated genes.</title>
        <authorList>
            <person name="Voorhies M."/>
            <person name="Cohen S."/>
            <person name="Shea T.P."/>
            <person name="Petrus S."/>
            <person name="Munoz J.F."/>
            <person name="Poplawski S."/>
            <person name="Goldman W.E."/>
            <person name="Michael T."/>
            <person name="Cuomo C.A."/>
            <person name="Sil A."/>
            <person name="Beyhan S."/>
        </authorList>
    </citation>
    <scope>NUCLEOTIDE SEQUENCE [LARGE SCALE GENOMIC DNA]</scope>
    <source>
        <strain evidence="5 6">G184AR</strain>
    </source>
</reference>
<feature type="domain" description="Yeast cell wall synthesis Kre9/Knh1 C-terminal" evidence="3">
    <location>
        <begin position="164"/>
        <end position="240"/>
    </location>
</feature>
<gene>
    <name evidence="5" type="primary">KRE9</name>
    <name evidence="5" type="ORF">I7I52_02270</name>
</gene>
<comment type="caution">
    <text evidence="5">The sequence shown here is derived from an EMBL/GenBank/DDBJ whole genome shotgun (WGS) entry which is preliminary data.</text>
</comment>
<dbReference type="Pfam" id="PF10342">
    <property type="entry name" value="Kre9_KNH"/>
    <property type="match status" value="1"/>
</dbReference>
<sequence>MKTRILLPLTQLVLAASASIEFTAPAAGAVLKGGDTLVVEWQQLWNNSEVSDGTRFDIFLCAGGNHEDSYGPLIHVAKDRSFAQGNSISFPLAAGIGGNEPNAYFLQMVINNPNGLDLFHSPRFTLIGMTGTFPGRLLDGIKAISGVTDSPPVHYNQLGKRQANLPYGLQTGPTRYAPMAKQPPTKITLRTASPQYPQSPFHIAKTYLPPPSVQTTLTAKATFKVASIENTAAPAPVDDEIQRYLNRWKD</sequence>
<evidence type="ECO:0000313" key="6">
    <source>
        <dbReference type="Proteomes" id="UP000670092"/>
    </source>
</evidence>
<dbReference type="PANTHER" id="PTHR28154">
    <property type="entry name" value="CELL WALL SYNTHESIS PROTEIN KNH1-RELATED"/>
    <property type="match status" value="1"/>
</dbReference>
<dbReference type="AlphaFoldDB" id="A0A8H7ZAK3"/>
<feature type="signal peptide" evidence="2">
    <location>
        <begin position="1"/>
        <end position="18"/>
    </location>
</feature>
<dbReference type="GO" id="GO:0005576">
    <property type="term" value="C:extracellular region"/>
    <property type="evidence" value="ECO:0007669"/>
    <property type="project" value="TreeGrafter"/>
</dbReference>
<dbReference type="PANTHER" id="PTHR28154:SF1">
    <property type="entry name" value="CELL WALL SYNTHESIS PROTEIN KNH1-RELATED"/>
    <property type="match status" value="1"/>
</dbReference>
<keyword evidence="1 2" id="KW-0732">Signal</keyword>
<dbReference type="GO" id="GO:0006078">
    <property type="term" value="P:(1-&gt;6)-beta-D-glucan biosynthetic process"/>
    <property type="evidence" value="ECO:0007669"/>
    <property type="project" value="InterPro"/>
</dbReference>
<evidence type="ECO:0000313" key="5">
    <source>
        <dbReference type="EMBL" id="KAG5304064.1"/>
    </source>
</evidence>
<feature type="domain" description="Yeast cell wall synthesis Kre9/Knh1-like N-terminal" evidence="4">
    <location>
        <begin position="25"/>
        <end position="126"/>
    </location>
</feature>
<dbReference type="Proteomes" id="UP000670092">
    <property type="component" value="Unassembled WGS sequence"/>
</dbReference>
<name>A0A8H7ZAK3_AJECA</name>
<dbReference type="GO" id="GO:0042546">
    <property type="term" value="P:cell wall biogenesis"/>
    <property type="evidence" value="ECO:0007669"/>
    <property type="project" value="InterPro"/>
</dbReference>
<evidence type="ECO:0000256" key="2">
    <source>
        <dbReference type="SAM" id="SignalP"/>
    </source>
</evidence>
<dbReference type="EMBL" id="JAEVHI010000001">
    <property type="protein sequence ID" value="KAG5304064.1"/>
    <property type="molecule type" value="Genomic_DNA"/>
</dbReference>
<dbReference type="InterPro" id="IPR018466">
    <property type="entry name" value="Kre9/Knh1-like_N"/>
</dbReference>